<gene>
    <name evidence="1" type="primary">Acey_s0364.g3550</name>
    <name evidence="1" type="ORF">Y032_0364g3550</name>
</gene>
<keyword evidence="2" id="KW-1185">Reference proteome</keyword>
<dbReference type="Proteomes" id="UP000024635">
    <property type="component" value="Unassembled WGS sequence"/>
</dbReference>
<dbReference type="AlphaFoldDB" id="A0A016RVS4"/>
<reference evidence="2" key="1">
    <citation type="journal article" date="2015" name="Nat. Genet.">
        <title>The genome and transcriptome of the zoonotic hookworm Ancylostoma ceylanicum identify infection-specific gene families.</title>
        <authorList>
            <person name="Schwarz E.M."/>
            <person name="Hu Y."/>
            <person name="Antoshechkin I."/>
            <person name="Miller M.M."/>
            <person name="Sternberg P.W."/>
            <person name="Aroian R.V."/>
        </authorList>
    </citation>
    <scope>NUCLEOTIDE SEQUENCE</scope>
    <source>
        <strain evidence="2">HY135</strain>
    </source>
</reference>
<proteinExistence type="predicted"/>
<evidence type="ECO:0000313" key="1">
    <source>
        <dbReference type="EMBL" id="EYB82207.1"/>
    </source>
</evidence>
<dbReference type="EMBL" id="JARK01001700">
    <property type="protein sequence ID" value="EYB82207.1"/>
    <property type="molecule type" value="Genomic_DNA"/>
</dbReference>
<comment type="caution">
    <text evidence="1">The sequence shown here is derived from an EMBL/GenBank/DDBJ whole genome shotgun (WGS) entry which is preliminary data.</text>
</comment>
<protein>
    <submittedName>
        <fullName evidence="1">Uncharacterized protein</fullName>
    </submittedName>
</protein>
<name>A0A016RVS4_9BILA</name>
<accession>A0A016RVS4</accession>
<sequence length="96" mass="10800">MTRHTDQLEIDHSAPQEDFGALLQPNATEKTRTISCETGPANPRRFRWKALNGIRIFVTGNYFPVLRDVLTSIAGDSQRVMLGNQSISRLTNLLKC</sequence>
<dbReference type="OrthoDB" id="6132182at2759"/>
<evidence type="ECO:0000313" key="2">
    <source>
        <dbReference type="Proteomes" id="UP000024635"/>
    </source>
</evidence>
<organism evidence="1 2">
    <name type="scientific">Ancylostoma ceylanicum</name>
    <dbReference type="NCBI Taxonomy" id="53326"/>
    <lineage>
        <taxon>Eukaryota</taxon>
        <taxon>Metazoa</taxon>
        <taxon>Ecdysozoa</taxon>
        <taxon>Nematoda</taxon>
        <taxon>Chromadorea</taxon>
        <taxon>Rhabditida</taxon>
        <taxon>Rhabditina</taxon>
        <taxon>Rhabditomorpha</taxon>
        <taxon>Strongyloidea</taxon>
        <taxon>Ancylostomatidae</taxon>
        <taxon>Ancylostomatinae</taxon>
        <taxon>Ancylostoma</taxon>
    </lineage>
</organism>